<evidence type="ECO:0000313" key="4">
    <source>
        <dbReference type="RefSeq" id="XP_053535780.1"/>
    </source>
</evidence>
<accession>A0A9F7R421</accession>
<sequence>MFRMFIFKGFEAYIFNASEHSNQISEALKVWLTPGILLRDHFLHWDNFNQLQNRDISISIIPAPRHLYHHPCTTCAFSAMIFRRDEAPQLQEDDPETGMSGLPDSNGTWREETVVDVHRGRRRWREQVSDEEDNIEEAPPRRRQRAEYEDAVDELIDFISLERSSSRSWHLSTTVEFIPSADAPSSSEHFWWRMMMREQMNDEEDNDEEAPPLHVEQEGDNGLTPLWSLFPALECIHNMQQHSSSEHFRGRRRQREQMTEEDNVEEAPPKKAVCGATG</sequence>
<reference evidence="2" key="1">
    <citation type="journal article" date="2016" name="Nat. Commun.">
        <title>The channel catfish genome sequence provides insights into the evolution of scale formation in teleosts.</title>
        <authorList>
            <person name="Liu Z."/>
            <person name="Liu S."/>
            <person name="Yao J."/>
            <person name="Bao L."/>
            <person name="Zhang J."/>
            <person name="Li Y."/>
            <person name="Jiang C."/>
            <person name="Sun L."/>
            <person name="Wang R."/>
            <person name="Zhang Y."/>
            <person name="Zhou T."/>
            <person name="Zeng Q."/>
            <person name="Fu Q."/>
            <person name="Gao S."/>
            <person name="Li N."/>
            <person name="Koren S."/>
            <person name="Jiang Y."/>
            <person name="Zimin A."/>
            <person name="Xu P."/>
            <person name="Phillippy A.M."/>
            <person name="Geng X."/>
            <person name="Song L."/>
            <person name="Sun F."/>
            <person name="Li C."/>
            <person name="Wang X."/>
            <person name="Chen A."/>
            <person name="Jin Y."/>
            <person name="Yuan Z."/>
            <person name="Yang Y."/>
            <person name="Tan S."/>
            <person name="Peatman E."/>
            <person name="Lu J."/>
            <person name="Qin Z."/>
            <person name="Dunham R."/>
            <person name="Li Z."/>
            <person name="Sonstegard T."/>
            <person name="Feng J."/>
            <person name="Danzmann R.G."/>
            <person name="Schroeder S."/>
            <person name="Scheffler B."/>
            <person name="Duke M.V."/>
            <person name="Ballard L."/>
            <person name="Kucuktas H."/>
            <person name="Kaltenboeck L."/>
            <person name="Liu H."/>
            <person name="Armbruster J."/>
            <person name="Xie Y."/>
            <person name="Kirby M.L."/>
            <person name="Tian Y."/>
            <person name="Flanagan M.E."/>
            <person name="Mu W."/>
            <person name="Waldbieser G.C."/>
        </authorList>
    </citation>
    <scope>NUCLEOTIDE SEQUENCE [LARGE SCALE GENOMIC DNA]</scope>
    <source>
        <strain evidence="2">SDA103</strain>
    </source>
</reference>
<dbReference type="GeneID" id="128632739"/>
<evidence type="ECO:0000313" key="2">
    <source>
        <dbReference type="Proteomes" id="UP000221080"/>
    </source>
</evidence>
<keyword evidence="2" id="KW-1185">Reference proteome</keyword>
<dbReference type="RefSeq" id="XP_053535780.1">
    <property type="nucleotide sequence ID" value="XM_053679805.1"/>
</dbReference>
<dbReference type="KEGG" id="ipu:128632739"/>
<proteinExistence type="predicted"/>
<dbReference type="RefSeq" id="XP_053535779.1">
    <property type="nucleotide sequence ID" value="XM_053679804.1"/>
</dbReference>
<feature type="region of interest" description="Disordered" evidence="1">
    <location>
        <begin position="89"/>
        <end position="110"/>
    </location>
</feature>
<dbReference type="Proteomes" id="UP000221080">
    <property type="component" value="Chromosome 3"/>
</dbReference>
<gene>
    <name evidence="3 4" type="primary">LOC128632739</name>
</gene>
<feature type="region of interest" description="Disordered" evidence="1">
    <location>
        <begin position="241"/>
        <end position="278"/>
    </location>
</feature>
<evidence type="ECO:0000313" key="3">
    <source>
        <dbReference type="RefSeq" id="XP_053535779.1"/>
    </source>
</evidence>
<feature type="region of interest" description="Disordered" evidence="1">
    <location>
        <begin position="125"/>
        <end position="147"/>
    </location>
</feature>
<name>A0A9F7R421_ICTPU</name>
<reference evidence="3 4" key="2">
    <citation type="submission" date="2025-04" db="UniProtKB">
        <authorList>
            <consortium name="RefSeq"/>
        </authorList>
    </citation>
    <scope>IDENTIFICATION</scope>
    <source>
        <tissue evidence="3 4">Blood</tissue>
    </source>
</reference>
<protein>
    <submittedName>
        <fullName evidence="3 4">Uncharacterized protein LOC128632739 isoform X1</fullName>
    </submittedName>
</protein>
<dbReference type="AlphaFoldDB" id="A0A9F7R421"/>
<organism evidence="2 4">
    <name type="scientific">Ictalurus punctatus</name>
    <name type="common">Channel catfish</name>
    <name type="synonym">Silurus punctatus</name>
    <dbReference type="NCBI Taxonomy" id="7998"/>
    <lineage>
        <taxon>Eukaryota</taxon>
        <taxon>Metazoa</taxon>
        <taxon>Chordata</taxon>
        <taxon>Craniata</taxon>
        <taxon>Vertebrata</taxon>
        <taxon>Euteleostomi</taxon>
        <taxon>Actinopterygii</taxon>
        <taxon>Neopterygii</taxon>
        <taxon>Teleostei</taxon>
        <taxon>Ostariophysi</taxon>
        <taxon>Siluriformes</taxon>
        <taxon>Ictaluridae</taxon>
        <taxon>Ictalurus</taxon>
    </lineage>
</organism>
<evidence type="ECO:0000256" key="1">
    <source>
        <dbReference type="SAM" id="MobiDB-lite"/>
    </source>
</evidence>